<dbReference type="GO" id="GO:0009307">
    <property type="term" value="P:DNA restriction-modification system"/>
    <property type="evidence" value="ECO:0007669"/>
    <property type="project" value="UniProtKB-KW"/>
</dbReference>
<evidence type="ECO:0000256" key="2">
    <source>
        <dbReference type="ARBA" id="ARBA00022747"/>
    </source>
</evidence>
<dbReference type="PANTHER" id="PTHR30408:SF13">
    <property type="entry name" value="TYPE I RESTRICTION ENZYME HINDI SPECIFICITY SUBUNIT"/>
    <property type="match status" value="1"/>
</dbReference>
<dbReference type="GO" id="GO:0003677">
    <property type="term" value="F:DNA binding"/>
    <property type="evidence" value="ECO:0007669"/>
    <property type="project" value="UniProtKB-KW"/>
</dbReference>
<dbReference type="InterPro" id="IPR000055">
    <property type="entry name" value="Restrct_endonuc_typeI_TRD"/>
</dbReference>
<dbReference type="CDD" id="cd17262">
    <property type="entry name" value="RMtype1_S_Aco12261I-TRD2-CR2"/>
    <property type="match status" value="1"/>
</dbReference>
<feature type="domain" description="Type I restriction modification DNA specificity" evidence="4">
    <location>
        <begin position="4"/>
        <end position="157"/>
    </location>
</feature>
<keyword evidence="2" id="KW-0680">Restriction system</keyword>
<dbReference type="InterPro" id="IPR052021">
    <property type="entry name" value="Type-I_RS_S_subunit"/>
</dbReference>
<comment type="similarity">
    <text evidence="1">Belongs to the type-I restriction system S methylase family.</text>
</comment>
<dbReference type="CDD" id="cd17267">
    <property type="entry name" value="RMtype1_S_EcoAO83I-TRD1-CR1_like"/>
    <property type="match status" value="1"/>
</dbReference>
<feature type="domain" description="Type I restriction modification DNA specificity" evidence="4">
    <location>
        <begin position="212"/>
        <end position="340"/>
    </location>
</feature>
<dbReference type="Pfam" id="PF01420">
    <property type="entry name" value="Methylase_S"/>
    <property type="match status" value="2"/>
</dbReference>
<reference evidence="5" key="2">
    <citation type="journal article" date="2012" name="PLoS ONE">
        <title>A Deeply Branching Thermophilic Bacterium with an Ancient Acetyl-CoA Pathway Dominates a Subsurface Ecosystem.</title>
        <authorList>
            <person name="Takami H."/>
            <person name="Noguchi H."/>
            <person name="Takaki Y."/>
            <person name="Uchiyama I."/>
            <person name="Toyoda A."/>
            <person name="Nishi S."/>
            <person name="Chee G.-J."/>
            <person name="Arai W."/>
            <person name="Nunoura T."/>
            <person name="Itoh T."/>
            <person name="Hattori M."/>
            <person name="Takai K."/>
        </authorList>
    </citation>
    <scope>NUCLEOTIDE SEQUENCE</scope>
</reference>
<dbReference type="SUPFAM" id="SSF116734">
    <property type="entry name" value="DNA methylase specificity domain"/>
    <property type="match status" value="2"/>
</dbReference>
<dbReference type="AlphaFoldDB" id="H5SLU3"/>
<organism evidence="5">
    <name type="scientific">uncultured prokaryote</name>
    <dbReference type="NCBI Taxonomy" id="198431"/>
    <lineage>
        <taxon>unclassified sequences</taxon>
        <taxon>environmental samples</taxon>
    </lineage>
</organism>
<evidence type="ECO:0000256" key="3">
    <source>
        <dbReference type="ARBA" id="ARBA00023125"/>
    </source>
</evidence>
<reference evidence="5" key="1">
    <citation type="journal article" date="2005" name="Environ. Microbiol.">
        <title>Genetic and functional properties of uncultivated thermophilic crenarchaeotes from a subsurface gold mine as revealed by analysis of genome fragments.</title>
        <authorList>
            <person name="Nunoura T."/>
            <person name="Hirayama H."/>
            <person name="Takami H."/>
            <person name="Oida H."/>
            <person name="Nishi S."/>
            <person name="Shimamura S."/>
            <person name="Suzuki Y."/>
            <person name="Inagaki F."/>
            <person name="Takai K."/>
            <person name="Nealson K.H."/>
            <person name="Horikoshi K."/>
        </authorList>
    </citation>
    <scope>NUCLEOTIDE SEQUENCE</scope>
</reference>
<keyword evidence="3" id="KW-0238">DNA-binding</keyword>
<accession>H5SLU3</accession>
<proteinExistence type="inferred from homology"/>
<dbReference type="REBASE" id="46705">
    <property type="entry name" value="S.UbaGMORFIP"/>
</dbReference>
<evidence type="ECO:0000313" key="5">
    <source>
        <dbReference type="EMBL" id="BAL57129.1"/>
    </source>
</evidence>
<evidence type="ECO:0000259" key="4">
    <source>
        <dbReference type="Pfam" id="PF01420"/>
    </source>
</evidence>
<gene>
    <name evidence="5" type="ORF">HGMM_F47C12C06</name>
</gene>
<evidence type="ECO:0000256" key="1">
    <source>
        <dbReference type="ARBA" id="ARBA00010923"/>
    </source>
</evidence>
<sequence length="405" mass="45628">MAGEWREVTIGDFAPFAYGKGLPEHQRDPFGDIPVFGSNGMVGVHSEALTSGPTVIIGRKGTVGAVHYSPKSCWPIDTTFYVTDPDPNVLRFKYYLLKSLGLEHMNADSAVPGLNREAAHARKVRIPPLREQRAIAHILGTLDDKIELNRRMSETLEAMARALFKSWFVDFEPVRAKMEGRWRRGQSLPGLPAHLYDLFPDRLVDSELGEIPEGWRVDRLGDYCFNFDSKRVPLSGRDRANRKGPFPYYGAAGVMDYVDDYLFDGIYLLVGEDGSVMREDGLGVTQYVWGKFWVNNHAHVLQGKPPVSTEQLYLYFAFESVAPYVTGAVQPKLSQGRMNTMPFLFAGEEVCLELHRLVEPWFARIRACAEESRTLAALRDALLPKLISGELRVKDAERFLERVGV</sequence>
<name>H5SLU3_9ZZZZ</name>
<dbReference type="PANTHER" id="PTHR30408">
    <property type="entry name" value="TYPE-1 RESTRICTION ENZYME ECOKI SPECIFICITY PROTEIN"/>
    <property type="match status" value="1"/>
</dbReference>
<dbReference type="EMBL" id="AP011767">
    <property type="protein sequence ID" value="BAL57129.1"/>
    <property type="molecule type" value="Genomic_DNA"/>
</dbReference>
<dbReference type="InterPro" id="IPR044946">
    <property type="entry name" value="Restrct_endonuc_typeI_TRD_sf"/>
</dbReference>
<dbReference type="Gene3D" id="3.90.220.20">
    <property type="entry name" value="DNA methylase specificity domains"/>
    <property type="match status" value="2"/>
</dbReference>
<protein>
    <submittedName>
        <fullName evidence="5">Type I restriction enzyme, S subunit</fullName>
    </submittedName>
</protein>